<evidence type="ECO:0000259" key="1">
    <source>
        <dbReference type="PROSITE" id="PS50041"/>
    </source>
</evidence>
<reference evidence="2 3" key="1">
    <citation type="submission" date="2024-04" db="EMBL/GenBank/DDBJ databases">
        <authorList>
            <consortium name="Genoscope - CEA"/>
            <person name="William W."/>
        </authorList>
    </citation>
    <scope>NUCLEOTIDE SEQUENCE [LARGE SCALE GENOMIC DNA]</scope>
</reference>
<evidence type="ECO:0000313" key="3">
    <source>
        <dbReference type="Proteomes" id="UP001497497"/>
    </source>
</evidence>
<evidence type="ECO:0000313" key="2">
    <source>
        <dbReference type="EMBL" id="CAL1538297.1"/>
    </source>
</evidence>
<dbReference type="EMBL" id="CAXITT010000294">
    <property type="protein sequence ID" value="CAL1538297.1"/>
    <property type="molecule type" value="Genomic_DNA"/>
</dbReference>
<accession>A0AAV2HVR0</accession>
<dbReference type="Gene3D" id="3.10.100.10">
    <property type="entry name" value="Mannose-Binding Protein A, subunit A"/>
    <property type="match status" value="1"/>
</dbReference>
<name>A0AAV2HVR0_LYMST</name>
<dbReference type="CDD" id="cd00037">
    <property type="entry name" value="CLECT"/>
    <property type="match status" value="1"/>
</dbReference>
<dbReference type="InterPro" id="IPR001304">
    <property type="entry name" value="C-type_lectin-like"/>
</dbReference>
<dbReference type="InterPro" id="IPR050111">
    <property type="entry name" value="C-type_lectin/snaclec_domain"/>
</dbReference>
<proteinExistence type="predicted"/>
<dbReference type="AlphaFoldDB" id="A0AAV2HVR0"/>
<dbReference type="PROSITE" id="PS50041">
    <property type="entry name" value="C_TYPE_LECTIN_2"/>
    <property type="match status" value="1"/>
</dbReference>
<dbReference type="InterPro" id="IPR016186">
    <property type="entry name" value="C-type_lectin-like/link_sf"/>
</dbReference>
<sequence length="125" mass="13665">GICTYIPSQADSYINASDSCKVHGGVLVTMKTSLKQKLVADALNKHPVLSNRLWIGLDDMQQEGTFLWSDGATCTVEEQSVLFSKGKPTPGTPEEDCAVLSKSTLLVNDVDCTDKFPYICEIMNF</sequence>
<protein>
    <recommendedName>
        <fullName evidence="1">C-type lectin domain-containing protein</fullName>
    </recommendedName>
</protein>
<keyword evidence="3" id="KW-1185">Reference proteome</keyword>
<comment type="caution">
    <text evidence="2">The sequence shown here is derived from an EMBL/GenBank/DDBJ whole genome shotgun (WGS) entry which is preliminary data.</text>
</comment>
<dbReference type="PANTHER" id="PTHR22803">
    <property type="entry name" value="MANNOSE, PHOSPHOLIPASE, LECTIN RECEPTOR RELATED"/>
    <property type="match status" value="1"/>
</dbReference>
<organism evidence="2 3">
    <name type="scientific">Lymnaea stagnalis</name>
    <name type="common">Great pond snail</name>
    <name type="synonym">Helix stagnalis</name>
    <dbReference type="NCBI Taxonomy" id="6523"/>
    <lineage>
        <taxon>Eukaryota</taxon>
        <taxon>Metazoa</taxon>
        <taxon>Spiralia</taxon>
        <taxon>Lophotrochozoa</taxon>
        <taxon>Mollusca</taxon>
        <taxon>Gastropoda</taxon>
        <taxon>Heterobranchia</taxon>
        <taxon>Euthyneura</taxon>
        <taxon>Panpulmonata</taxon>
        <taxon>Hygrophila</taxon>
        <taxon>Lymnaeoidea</taxon>
        <taxon>Lymnaeidae</taxon>
        <taxon>Lymnaea</taxon>
    </lineage>
</organism>
<dbReference type="SUPFAM" id="SSF56436">
    <property type="entry name" value="C-type lectin-like"/>
    <property type="match status" value="1"/>
</dbReference>
<dbReference type="InterPro" id="IPR016187">
    <property type="entry name" value="CTDL_fold"/>
</dbReference>
<gene>
    <name evidence="2" type="ORF">GSLYS_00012118001</name>
</gene>
<feature type="domain" description="C-type lectin" evidence="1">
    <location>
        <begin position="1"/>
        <end position="121"/>
    </location>
</feature>
<dbReference type="Proteomes" id="UP001497497">
    <property type="component" value="Unassembled WGS sequence"/>
</dbReference>
<dbReference type="Pfam" id="PF00059">
    <property type="entry name" value="Lectin_C"/>
    <property type="match status" value="1"/>
</dbReference>
<dbReference type="SMART" id="SM00034">
    <property type="entry name" value="CLECT"/>
    <property type="match status" value="1"/>
</dbReference>
<feature type="non-terminal residue" evidence="2">
    <location>
        <position position="1"/>
    </location>
</feature>